<dbReference type="GO" id="GO:0071949">
    <property type="term" value="F:FAD binding"/>
    <property type="evidence" value="ECO:0007669"/>
    <property type="project" value="InterPro"/>
</dbReference>
<dbReference type="InterPro" id="IPR006093">
    <property type="entry name" value="Oxy_OxRdtase_FAD_BS"/>
</dbReference>
<evidence type="ECO:0000256" key="4">
    <source>
        <dbReference type="ARBA" id="ARBA00022827"/>
    </source>
</evidence>
<dbReference type="InterPro" id="IPR006094">
    <property type="entry name" value="Oxid_FAD_bind_N"/>
</dbReference>
<evidence type="ECO:0000313" key="7">
    <source>
        <dbReference type="EMBL" id="AMB58800.1"/>
    </source>
</evidence>
<dbReference type="InterPro" id="IPR050416">
    <property type="entry name" value="FAD-linked_Oxidoreductase"/>
</dbReference>
<keyword evidence="8" id="KW-1185">Reference proteome</keyword>
<dbReference type="SUPFAM" id="SSF56176">
    <property type="entry name" value="FAD-binding/transporter-associated domain-like"/>
    <property type="match status" value="1"/>
</dbReference>
<dbReference type="Gene3D" id="3.30.43.10">
    <property type="entry name" value="Uridine Diphospho-n-acetylenolpyruvylglucosamine Reductase, domain 2"/>
    <property type="match status" value="1"/>
</dbReference>
<keyword evidence="3" id="KW-0285">Flavoprotein</keyword>
<reference evidence="7 8" key="1">
    <citation type="journal article" date="2016" name="J. Biotechnol.">
        <title>First complete genome sequence of a species in the genus Microterricola, an extremophilic cold active enzyme producing bacterial strain ERGS5:02 isolated from Sikkim Himalaya.</title>
        <authorList>
            <person name="Himanshu"/>
            <person name="Swarnkar M.K."/>
            <person name="Singh D."/>
            <person name="Kumar R."/>
        </authorList>
    </citation>
    <scope>NUCLEOTIDE SEQUENCE [LARGE SCALE GENOMIC DNA]</scope>
    <source>
        <strain evidence="7 8">ERGS5:02</strain>
    </source>
</reference>
<gene>
    <name evidence="7" type="ORF">AWU67_07920</name>
</gene>
<evidence type="ECO:0000256" key="2">
    <source>
        <dbReference type="ARBA" id="ARBA00005466"/>
    </source>
</evidence>
<accession>A0A109QYQ3</accession>
<comment type="similarity">
    <text evidence="2">Belongs to the oxygen-dependent FAD-linked oxidoreductase family.</text>
</comment>
<dbReference type="Pfam" id="PF08031">
    <property type="entry name" value="BBE"/>
    <property type="match status" value="1"/>
</dbReference>
<dbReference type="KEGG" id="mvd:AWU67_07920"/>
<dbReference type="PROSITE" id="PS51387">
    <property type="entry name" value="FAD_PCMH"/>
    <property type="match status" value="1"/>
</dbReference>
<dbReference type="AlphaFoldDB" id="A0A109QYQ3"/>
<dbReference type="RefSeq" id="WP_067227633.1">
    <property type="nucleotide sequence ID" value="NZ_CP014145.1"/>
</dbReference>
<dbReference type="PROSITE" id="PS00862">
    <property type="entry name" value="OX2_COVAL_FAD"/>
    <property type="match status" value="1"/>
</dbReference>
<dbReference type="InterPro" id="IPR012951">
    <property type="entry name" value="BBE"/>
</dbReference>
<proteinExistence type="inferred from homology"/>
<keyword evidence="4" id="KW-0274">FAD</keyword>
<dbReference type="Proteomes" id="UP000058305">
    <property type="component" value="Chromosome"/>
</dbReference>
<dbReference type="OrthoDB" id="9775082at2"/>
<dbReference type="Gene3D" id="3.30.465.10">
    <property type="match status" value="1"/>
</dbReference>
<name>A0A109QYQ3_9MICO</name>
<feature type="domain" description="FAD-binding PCMH-type" evidence="6">
    <location>
        <begin position="40"/>
        <end position="210"/>
    </location>
</feature>
<protein>
    <recommendedName>
        <fullName evidence="6">FAD-binding PCMH-type domain-containing protein</fullName>
    </recommendedName>
</protein>
<evidence type="ECO:0000256" key="1">
    <source>
        <dbReference type="ARBA" id="ARBA00001974"/>
    </source>
</evidence>
<dbReference type="PANTHER" id="PTHR42973">
    <property type="entry name" value="BINDING OXIDOREDUCTASE, PUTATIVE (AFU_ORTHOLOGUE AFUA_1G17690)-RELATED"/>
    <property type="match status" value="1"/>
</dbReference>
<evidence type="ECO:0000313" key="8">
    <source>
        <dbReference type="Proteomes" id="UP000058305"/>
    </source>
</evidence>
<dbReference type="Pfam" id="PF01565">
    <property type="entry name" value="FAD_binding_4"/>
    <property type="match status" value="1"/>
</dbReference>
<dbReference type="GO" id="GO:0016491">
    <property type="term" value="F:oxidoreductase activity"/>
    <property type="evidence" value="ECO:0007669"/>
    <property type="project" value="UniProtKB-KW"/>
</dbReference>
<comment type="cofactor">
    <cofactor evidence="1">
        <name>FAD</name>
        <dbReference type="ChEBI" id="CHEBI:57692"/>
    </cofactor>
</comment>
<organism evidence="7 8">
    <name type="scientific">Microterricola viridarii</name>
    <dbReference type="NCBI Taxonomy" id="412690"/>
    <lineage>
        <taxon>Bacteria</taxon>
        <taxon>Bacillati</taxon>
        <taxon>Actinomycetota</taxon>
        <taxon>Actinomycetes</taxon>
        <taxon>Micrococcales</taxon>
        <taxon>Microbacteriaceae</taxon>
        <taxon>Microterricola</taxon>
    </lineage>
</organism>
<dbReference type="PANTHER" id="PTHR42973:SF39">
    <property type="entry name" value="FAD-BINDING PCMH-TYPE DOMAIN-CONTAINING PROTEIN"/>
    <property type="match status" value="1"/>
</dbReference>
<evidence type="ECO:0000259" key="6">
    <source>
        <dbReference type="PROSITE" id="PS51387"/>
    </source>
</evidence>
<dbReference type="InterPro" id="IPR036318">
    <property type="entry name" value="FAD-bd_PCMH-like_sf"/>
</dbReference>
<evidence type="ECO:0000256" key="3">
    <source>
        <dbReference type="ARBA" id="ARBA00022630"/>
    </source>
</evidence>
<dbReference type="Gene3D" id="3.40.462.20">
    <property type="match status" value="1"/>
</dbReference>
<evidence type="ECO:0000256" key="5">
    <source>
        <dbReference type="ARBA" id="ARBA00023002"/>
    </source>
</evidence>
<sequence length="467" mass="49595">MTHMDLTPSDLAPWGALDGEYILPGQAGYERARLIWNGMFDKRPAVIIRCASPHDVGIGVALAREKGLPLAVRGGGHSAAGHSTVDDGVVLDLAPLHEVAIDLDRGIVAVGGGATWGQVDALTQEHGLAVPGGVYSKTGVGGLTLAGGYGWIRNTCGFSCASLVGAELVTADSAVVHTDSEHEPELLWALRGGGGNVGVVTRFEFAMHPVGPEVYFLFVFHDGRDGGIPRALRLFREFCAQAPNEASALAFAGLVPEGADGFAPETFGRPFTAFGGVFVGDPAVGAKAFRPLHEFGEPLFDGSGVTSYVQVQQAFDADYPPGDRHYWKSVQVERLGDEVIALIAEAAVRPASDLSTIDVWHLGGHTHDSIEGAMPVTSASFLISPEANWTEPGGDEANIAWARGLVAALHPFSNGVRYLNFAGFQEEGDELMRSSLGPNYQRLAEIKARWDPQNLFRLNQNVPPARG</sequence>
<dbReference type="InterPro" id="IPR016169">
    <property type="entry name" value="FAD-bd_PCMH_sub2"/>
</dbReference>
<keyword evidence="5" id="KW-0560">Oxidoreductase</keyword>
<dbReference type="EMBL" id="CP014145">
    <property type="protein sequence ID" value="AMB58800.1"/>
    <property type="molecule type" value="Genomic_DNA"/>
</dbReference>
<dbReference type="InterPro" id="IPR016167">
    <property type="entry name" value="FAD-bd_PCMH_sub1"/>
</dbReference>
<reference evidence="8" key="2">
    <citation type="submission" date="2016-01" db="EMBL/GenBank/DDBJ databases">
        <title>First complete genome sequence of a species in the genus Microterricola, an extremophilic cold active enzyme producing strain ERGS5:02 isolated from Sikkim Himalaya.</title>
        <authorList>
            <person name="Kumar R."/>
            <person name="Singh D."/>
            <person name="Swarnkar M.K."/>
        </authorList>
    </citation>
    <scope>NUCLEOTIDE SEQUENCE [LARGE SCALE GENOMIC DNA]</scope>
    <source>
        <strain evidence="8">ERGS5:02</strain>
    </source>
</reference>
<dbReference type="InterPro" id="IPR016166">
    <property type="entry name" value="FAD-bd_PCMH"/>
</dbReference>